<dbReference type="RefSeq" id="WP_188403239.1">
    <property type="nucleotide sequence ID" value="NZ_BMCE01000002.1"/>
</dbReference>
<reference evidence="2 3" key="1">
    <citation type="submission" date="2021-01" db="EMBL/GenBank/DDBJ databases">
        <title>Genome Sequencing of Type Strains.</title>
        <authorList>
            <person name="Lemaire J.F."/>
            <person name="Inderbitzin P."/>
            <person name="Collins S.B."/>
            <person name="Wespe N."/>
            <person name="Knight-Connoni V."/>
        </authorList>
    </citation>
    <scope>NUCLEOTIDE SEQUENCE [LARGE SCALE GENOMIC DNA]</scope>
    <source>
        <strain evidence="2 3">DSM 14730</strain>
    </source>
</reference>
<gene>
    <name evidence="2" type="ORF">JYA64_07490</name>
</gene>
<dbReference type="InterPro" id="IPR036291">
    <property type="entry name" value="NAD(P)-bd_dom_sf"/>
</dbReference>
<evidence type="ECO:0000259" key="1">
    <source>
        <dbReference type="Pfam" id="PF01370"/>
    </source>
</evidence>
<dbReference type="SUPFAM" id="SSF51735">
    <property type="entry name" value="NAD(P)-binding Rossmann-fold domains"/>
    <property type="match status" value="1"/>
</dbReference>
<organism evidence="2 3">
    <name type="scientific">Fictibacillus barbaricus</name>
    <dbReference type="NCBI Taxonomy" id="182136"/>
    <lineage>
        <taxon>Bacteria</taxon>
        <taxon>Bacillati</taxon>
        <taxon>Bacillota</taxon>
        <taxon>Bacilli</taxon>
        <taxon>Bacillales</taxon>
        <taxon>Fictibacillaceae</taxon>
        <taxon>Fictibacillus</taxon>
    </lineage>
</organism>
<keyword evidence="3" id="KW-1185">Reference proteome</keyword>
<dbReference type="Gene3D" id="3.40.50.720">
    <property type="entry name" value="NAD(P)-binding Rossmann-like Domain"/>
    <property type="match status" value="1"/>
</dbReference>
<dbReference type="Pfam" id="PF01370">
    <property type="entry name" value="Epimerase"/>
    <property type="match status" value="1"/>
</dbReference>
<dbReference type="InterPro" id="IPR051783">
    <property type="entry name" value="NAD(P)-dependent_oxidoreduct"/>
</dbReference>
<feature type="domain" description="NAD-dependent epimerase/dehydratase" evidence="1">
    <location>
        <begin position="4"/>
        <end position="212"/>
    </location>
</feature>
<name>A0ABS2ZBJ8_9BACL</name>
<evidence type="ECO:0000313" key="3">
    <source>
        <dbReference type="Proteomes" id="UP001319060"/>
    </source>
</evidence>
<dbReference type="PANTHER" id="PTHR48079:SF6">
    <property type="entry name" value="NAD(P)-BINDING DOMAIN-CONTAINING PROTEIN-RELATED"/>
    <property type="match status" value="1"/>
</dbReference>
<accession>A0ABS2ZBJ8</accession>
<proteinExistence type="predicted"/>
<protein>
    <submittedName>
        <fullName evidence="2">SDR family NAD(P)-dependent oxidoreductase</fullName>
    </submittedName>
</protein>
<comment type="caution">
    <text evidence="2">The sequence shown here is derived from an EMBL/GenBank/DDBJ whole genome shotgun (WGS) entry which is preliminary data.</text>
</comment>
<dbReference type="InterPro" id="IPR001509">
    <property type="entry name" value="Epimerase_deHydtase"/>
</dbReference>
<dbReference type="EMBL" id="JAFHKS010000042">
    <property type="protein sequence ID" value="MBN3545131.1"/>
    <property type="molecule type" value="Genomic_DNA"/>
</dbReference>
<evidence type="ECO:0000313" key="2">
    <source>
        <dbReference type="EMBL" id="MBN3545131.1"/>
    </source>
</evidence>
<dbReference type="PANTHER" id="PTHR48079">
    <property type="entry name" value="PROTEIN YEEZ"/>
    <property type="match status" value="1"/>
</dbReference>
<sequence>MKKALVVGASGGIGYALVQELVSKGVKVVAFARGENKLKNLFQKTTGVTIYPGDALELSDVMNASKDVDVIFHAVSFPYPEWSRTHIPCMDNLIHVGEVKQLKIVLADNIYAYGKQKNRVTETAVKMPHTNKGCIRLEMERKLKNSSVHHLIAHLPDLYGPNANNTLLYETLKNVVENKKTNYIGDPCLQREFIYTKDAAKAVVNLSLQEDTYDQNWNIPAARPISGEEVVKIIREITGYKKSVRIVKKNMIRFMSIFSPFMKELIEMMYLTEEPVILSGEKYEQKFTSVPRTPYKIGLEETLSWIENKA</sequence>
<dbReference type="Proteomes" id="UP001319060">
    <property type="component" value="Unassembled WGS sequence"/>
</dbReference>